<dbReference type="AGR" id="MGI:1929260"/>
<dbReference type="jPOST" id="D6RCZ1"/>
<gene>
    <name evidence="1 2" type="primary">Mtch2</name>
</gene>
<dbReference type="ExpressionAtlas" id="D6RCZ1">
    <property type="expression patterns" value="baseline and differential"/>
</dbReference>
<dbReference type="GeneTree" id="ENSGT00390000000020"/>
<protein>
    <submittedName>
        <fullName evidence="1">Mitochondrial carrier 2</fullName>
    </submittedName>
</protein>
<dbReference type="Proteomes" id="UP000000589">
    <property type="component" value="Chromosome 2"/>
</dbReference>
<evidence type="ECO:0000313" key="1">
    <source>
        <dbReference type="Ensembl" id="ENSMUSP00000107093.4"/>
    </source>
</evidence>
<dbReference type="Antibodypedia" id="26842">
    <property type="antibodies" value="229 antibodies from 32 providers"/>
</dbReference>
<dbReference type="MGI" id="MGI:1929260">
    <property type="gene designation" value="Mtch2"/>
</dbReference>
<keyword evidence="3" id="KW-1185">Reference proteome</keyword>
<reference evidence="1 3" key="2">
    <citation type="journal article" date="2011" name="PLoS Biol.">
        <title>Modernizing reference genome assemblies.</title>
        <authorList>
            <person name="Church D.M."/>
            <person name="Schneider V.A."/>
            <person name="Graves T."/>
            <person name="Auger K."/>
            <person name="Cunningham F."/>
            <person name="Bouk N."/>
            <person name="Chen H.C."/>
            <person name="Agarwala R."/>
            <person name="McLaren W.M."/>
            <person name="Ritchie G.R."/>
            <person name="Albracht D."/>
            <person name="Kremitzki M."/>
            <person name="Rock S."/>
            <person name="Kotkiewicz H."/>
            <person name="Kremitzki C."/>
            <person name="Wollam A."/>
            <person name="Trani L."/>
            <person name="Fulton L."/>
            <person name="Fulton R."/>
            <person name="Matthews L."/>
            <person name="Whitehead S."/>
            <person name="Chow W."/>
            <person name="Torrance J."/>
            <person name="Dunn M."/>
            <person name="Harden G."/>
            <person name="Threadgold G."/>
            <person name="Wood J."/>
            <person name="Collins J."/>
            <person name="Heath P."/>
            <person name="Griffiths G."/>
            <person name="Pelan S."/>
            <person name="Grafham D."/>
            <person name="Eichler E.E."/>
            <person name="Weinstock G."/>
            <person name="Mardis E.R."/>
            <person name="Wilson R.K."/>
            <person name="Howe K."/>
            <person name="Flicek P."/>
            <person name="Hubbard T."/>
        </authorList>
    </citation>
    <scope>NUCLEOTIDE SEQUENCE [LARGE SCALE GENOMIC DNA]</scope>
    <source>
        <strain evidence="1 3">C57BL/6J</strain>
    </source>
</reference>
<evidence type="ECO:0007829" key="4">
    <source>
        <dbReference type="ProteomicsDB" id="D6RCZ1"/>
    </source>
</evidence>
<organism evidence="1 3">
    <name type="scientific">Mus musculus</name>
    <name type="common">Mouse</name>
    <dbReference type="NCBI Taxonomy" id="10090"/>
    <lineage>
        <taxon>Eukaryota</taxon>
        <taxon>Metazoa</taxon>
        <taxon>Chordata</taxon>
        <taxon>Craniata</taxon>
        <taxon>Vertebrata</taxon>
        <taxon>Euteleostomi</taxon>
        <taxon>Mammalia</taxon>
        <taxon>Eutheria</taxon>
        <taxon>Euarchontoglires</taxon>
        <taxon>Glires</taxon>
        <taxon>Rodentia</taxon>
        <taxon>Myomorpha</taxon>
        <taxon>Muroidea</taxon>
        <taxon>Muridae</taxon>
        <taxon>Murinae</taxon>
        <taxon>Mus</taxon>
        <taxon>Mus</taxon>
    </lineage>
</organism>
<accession>D6RCZ1</accession>
<proteinExistence type="evidence at protein level"/>
<sequence>MADAASQVLLGSGLTILSQPLMYVKVLIQLSTLQASMGGVGCSQA</sequence>
<dbReference type="PeptideAtlas" id="D6RCZ1"/>
<dbReference type="Ensembl" id="ENSMUST00000111468.10">
    <property type="protein sequence ID" value="ENSMUSP00000107093.4"/>
    <property type="gene ID" value="ENSMUSG00000027282.18"/>
</dbReference>
<dbReference type="AlphaFoldDB" id="D6RCZ1"/>
<reference evidence="1" key="4">
    <citation type="submission" date="2025-09" db="UniProtKB">
        <authorList>
            <consortium name="Ensembl"/>
        </authorList>
    </citation>
    <scope>IDENTIFICATION</scope>
    <source>
        <strain evidence="1">C57BL/6J</strain>
    </source>
</reference>
<keyword evidence="4" id="KW-1267">Proteomics identification</keyword>
<name>D6RCZ1_MOUSE</name>
<evidence type="ECO:0000313" key="2">
    <source>
        <dbReference type="MGI" id="MGI:1929260"/>
    </source>
</evidence>
<reference evidence="1" key="3">
    <citation type="submission" date="2025-08" db="UniProtKB">
        <authorList>
            <consortium name="Ensembl"/>
        </authorList>
    </citation>
    <scope>IDENTIFICATION</scope>
    <source>
        <strain evidence="1">C57BL/6J</strain>
    </source>
</reference>
<dbReference type="HOGENOM" id="CLU_3207451_0_0_1"/>
<dbReference type="ProteomicsDB" id="318807"/>
<dbReference type="SMR" id="D6RCZ1"/>
<dbReference type="Bgee" id="ENSMUSG00000027282">
    <property type="expression patterns" value="Expressed in spermatid and 85 other cell types or tissues"/>
</dbReference>
<dbReference type="VEuPathDB" id="HostDB:ENSMUSG00000027282"/>
<evidence type="ECO:0000313" key="3">
    <source>
        <dbReference type="Proteomes" id="UP000000589"/>
    </source>
</evidence>
<reference evidence="1 3" key="1">
    <citation type="journal article" date="2009" name="PLoS Biol.">
        <title>Lineage-specific biology revealed by a finished genome assembly of the mouse.</title>
        <authorList>
            <consortium name="Mouse Genome Sequencing Consortium"/>
            <person name="Church D.M."/>
            <person name="Goodstadt L."/>
            <person name="Hillier L.W."/>
            <person name="Zody M.C."/>
            <person name="Goldstein S."/>
            <person name="She X."/>
            <person name="Bult C.J."/>
            <person name="Agarwala R."/>
            <person name="Cherry J.L."/>
            <person name="DiCuccio M."/>
            <person name="Hlavina W."/>
            <person name="Kapustin Y."/>
            <person name="Meric P."/>
            <person name="Maglott D."/>
            <person name="Birtle Z."/>
            <person name="Marques A.C."/>
            <person name="Graves T."/>
            <person name="Zhou S."/>
            <person name="Teague B."/>
            <person name="Potamousis K."/>
            <person name="Churas C."/>
            <person name="Place M."/>
            <person name="Herschleb J."/>
            <person name="Runnheim R."/>
            <person name="Forrest D."/>
            <person name="Amos-Landgraf J."/>
            <person name="Schwartz D.C."/>
            <person name="Cheng Z."/>
            <person name="Lindblad-Toh K."/>
            <person name="Eichler E.E."/>
            <person name="Ponting C.P."/>
        </authorList>
    </citation>
    <scope>NUCLEOTIDE SEQUENCE [LARGE SCALE GENOMIC DNA]</scope>
    <source>
        <strain evidence="1 3">C57BL/6J</strain>
    </source>
</reference>